<keyword evidence="1" id="KW-1133">Transmembrane helix</keyword>
<feature type="transmembrane region" description="Helical" evidence="1">
    <location>
        <begin position="93"/>
        <end position="125"/>
    </location>
</feature>
<dbReference type="AlphaFoldDB" id="A0A0L0C1Y9"/>
<keyword evidence="3" id="KW-1185">Reference proteome</keyword>
<comment type="caution">
    <text evidence="2">The sequence shown here is derived from an EMBL/GenBank/DDBJ whole genome shotgun (WGS) entry which is preliminary data.</text>
</comment>
<gene>
    <name evidence="2" type="ORF">FF38_01138</name>
</gene>
<evidence type="ECO:0000313" key="3">
    <source>
        <dbReference type="Proteomes" id="UP000037069"/>
    </source>
</evidence>
<keyword evidence="1" id="KW-0812">Transmembrane</keyword>
<proteinExistence type="predicted"/>
<dbReference type="EMBL" id="JRES01000997">
    <property type="protein sequence ID" value="KNC26276.1"/>
    <property type="molecule type" value="Genomic_DNA"/>
</dbReference>
<reference evidence="2 3" key="1">
    <citation type="journal article" date="2015" name="Nat. Commun.">
        <title>Lucilia cuprina genome unlocks parasitic fly biology to underpin future interventions.</title>
        <authorList>
            <person name="Anstead C.A."/>
            <person name="Korhonen P.K."/>
            <person name="Young N.D."/>
            <person name="Hall R.S."/>
            <person name="Jex A.R."/>
            <person name="Murali S.C."/>
            <person name="Hughes D.S."/>
            <person name="Lee S.F."/>
            <person name="Perry T."/>
            <person name="Stroehlein A.J."/>
            <person name="Ansell B.R."/>
            <person name="Breugelmans B."/>
            <person name="Hofmann A."/>
            <person name="Qu J."/>
            <person name="Dugan S."/>
            <person name="Lee S.L."/>
            <person name="Chao H."/>
            <person name="Dinh H."/>
            <person name="Han Y."/>
            <person name="Doddapaneni H.V."/>
            <person name="Worley K.C."/>
            <person name="Muzny D.M."/>
            <person name="Ioannidis P."/>
            <person name="Waterhouse R.M."/>
            <person name="Zdobnov E.M."/>
            <person name="James P.J."/>
            <person name="Bagnall N.H."/>
            <person name="Kotze A.C."/>
            <person name="Gibbs R.A."/>
            <person name="Richards S."/>
            <person name="Batterham P."/>
            <person name="Gasser R.B."/>
        </authorList>
    </citation>
    <scope>NUCLEOTIDE SEQUENCE [LARGE SCALE GENOMIC DNA]</scope>
    <source>
        <strain evidence="2 3">LS</strain>
        <tissue evidence="2">Full body</tissue>
    </source>
</reference>
<accession>A0A0L0C1Y9</accession>
<dbReference type="Proteomes" id="UP000037069">
    <property type="component" value="Unassembled WGS sequence"/>
</dbReference>
<evidence type="ECO:0000256" key="1">
    <source>
        <dbReference type="SAM" id="Phobius"/>
    </source>
</evidence>
<keyword evidence="1" id="KW-0472">Membrane</keyword>
<organism evidence="2 3">
    <name type="scientific">Lucilia cuprina</name>
    <name type="common">Green bottle fly</name>
    <name type="synonym">Australian sheep blowfly</name>
    <dbReference type="NCBI Taxonomy" id="7375"/>
    <lineage>
        <taxon>Eukaryota</taxon>
        <taxon>Metazoa</taxon>
        <taxon>Ecdysozoa</taxon>
        <taxon>Arthropoda</taxon>
        <taxon>Hexapoda</taxon>
        <taxon>Insecta</taxon>
        <taxon>Pterygota</taxon>
        <taxon>Neoptera</taxon>
        <taxon>Endopterygota</taxon>
        <taxon>Diptera</taxon>
        <taxon>Brachycera</taxon>
        <taxon>Muscomorpha</taxon>
        <taxon>Oestroidea</taxon>
        <taxon>Calliphoridae</taxon>
        <taxon>Luciliinae</taxon>
        <taxon>Lucilia</taxon>
    </lineage>
</organism>
<protein>
    <submittedName>
        <fullName evidence="2">Uncharacterized protein</fullName>
    </submittedName>
</protein>
<name>A0A0L0C1Y9_LUCCU</name>
<evidence type="ECO:0000313" key="2">
    <source>
        <dbReference type="EMBL" id="KNC26276.1"/>
    </source>
</evidence>
<sequence>MYDDCAEKYADCEVKYGDCVGKCDDYEVKYDDCVVMCVYYEVKYDDCEEIARCVFAVIVSDVAAAGAGAFDYHHIQYPFHSYTVRDDDVDAPAAVLVVAGVHVSVVFVVSEFVVAAAAVVVVVTVQRSLNVHWQFQEVSRSSVKARCSGRHVLADEGDGAQRQRSGPVIVVIVVVNDDDVGEG</sequence>